<dbReference type="SUPFAM" id="SSF51695">
    <property type="entry name" value="PLC-like phosphodiesterases"/>
    <property type="match status" value="1"/>
</dbReference>
<dbReference type="Pfam" id="PF00388">
    <property type="entry name" value="PI-PLC-X"/>
    <property type="match status" value="1"/>
</dbReference>
<dbReference type="InterPro" id="IPR017946">
    <property type="entry name" value="PLC-like_Pdiesterase_TIM-brl"/>
</dbReference>
<keyword evidence="5" id="KW-0812">Transmembrane</keyword>
<dbReference type="InterPro" id="IPR001711">
    <property type="entry name" value="PLipase_C_Pinositol-sp_Y"/>
</dbReference>
<dbReference type="AlphaFoldDB" id="A0A6C0AIW2"/>
<evidence type="ECO:0000256" key="2">
    <source>
        <dbReference type="ARBA" id="ARBA00022801"/>
    </source>
</evidence>
<keyword evidence="4" id="KW-0443">Lipid metabolism</keyword>
<dbReference type="InterPro" id="IPR000909">
    <property type="entry name" value="PLipase_C_PInositol-sp_X_dom"/>
</dbReference>
<dbReference type="EC" id="3.1.4.11" evidence="1"/>
<dbReference type="GO" id="GO:0051209">
    <property type="term" value="P:release of sequestered calcium ion into cytosol"/>
    <property type="evidence" value="ECO:0007669"/>
    <property type="project" value="TreeGrafter"/>
</dbReference>
<reference evidence="7" key="1">
    <citation type="journal article" date="2020" name="Nature">
        <title>Giant virus diversity and host interactions through global metagenomics.</title>
        <authorList>
            <person name="Schulz F."/>
            <person name="Roux S."/>
            <person name="Paez-Espino D."/>
            <person name="Jungbluth S."/>
            <person name="Walsh D.A."/>
            <person name="Denef V.J."/>
            <person name="McMahon K.D."/>
            <person name="Konstantinidis K.T."/>
            <person name="Eloe-Fadrosh E.A."/>
            <person name="Kyrpides N.C."/>
            <person name="Woyke T."/>
        </authorList>
    </citation>
    <scope>NUCLEOTIDE SEQUENCE</scope>
    <source>
        <strain evidence="7">GVMAG-S-1035237-23</strain>
    </source>
</reference>
<keyword evidence="3" id="KW-0442">Lipid degradation</keyword>
<proteinExistence type="predicted"/>
<dbReference type="EMBL" id="MN740642">
    <property type="protein sequence ID" value="QHS79400.1"/>
    <property type="molecule type" value="Genomic_DNA"/>
</dbReference>
<dbReference type="Gene3D" id="3.20.20.190">
    <property type="entry name" value="Phosphatidylinositol (PI) phosphodiesterase"/>
    <property type="match status" value="1"/>
</dbReference>
<dbReference type="GO" id="GO:0048015">
    <property type="term" value="P:phosphatidylinositol-mediated signaling"/>
    <property type="evidence" value="ECO:0007669"/>
    <property type="project" value="TreeGrafter"/>
</dbReference>
<feature type="domain" description="PI-PLC Y-box" evidence="6">
    <location>
        <begin position="273"/>
        <end position="321"/>
    </location>
</feature>
<protein>
    <recommendedName>
        <fullName evidence="1">phosphoinositide phospholipase C</fullName>
        <ecNumber evidence="1">3.1.4.11</ecNumber>
    </recommendedName>
</protein>
<keyword evidence="5" id="KW-0472">Membrane</keyword>
<keyword evidence="5" id="KW-1133">Transmembrane helix</keyword>
<feature type="transmembrane region" description="Helical" evidence="5">
    <location>
        <begin position="6"/>
        <end position="25"/>
    </location>
</feature>
<dbReference type="PROSITE" id="PS50008">
    <property type="entry name" value="PIPLC_Y_DOMAIN"/>
    <property type="match status" value="1"/>
</dbReference>
<dbReference type="GO" id="GO:0016042">
    <property type="term" value="P:lipid catabolic process"/>
    <property type="evidence" value="ECO:0007669"/>
    <property type="project" value="UniProtKB-KW"/>
</dbReference>
<evidence type="ECO:0000256" key="1">
    <source>
        <dbReference type="ARBA" id="ARBA00012368"/>
    </source>
</evidence>
<evidence type="ECO:0000256" key="3">
    <source>
        <dbReference type="ARBA" id="ARBA00022963"/>
    </source>
</evidence>
<sequence>MDWYQYSGTVLAAAIVLGLIGYALYHLLTPSDIQASVAAESTFNAYQTVMKLAPLGCPTTPSYRLCDYYMASSAYSLFPGSKIYDYITDSVIPPLMKSGPRLVELDIYTDVSDNPVVGLKNQTLGTDYAYNTVSFEACCVALANNAFNSVSCPVSSDPFVLSLVFHTDKTNVIDACAQILKDTCHTYLLDSSYSYQRKNLAIEPVCNLQSKLIVVSGPETKGTLMDEVVNMSWGTSTLRRLTYKQASQTQDSDELINNNRNNITMVVPDIGSDLVNVNPQILLTYGCQWNLMNYGSVDSAMEVYIGEFQENSLVLKPEALRALAVKKYAQPVLPDPAVSFQPMQKTSPIYTITV</sequence>
<evidence type="ECO:0000256" key="4">
    <source>
        <dbReference type="ARBA" id="ARBA00023098"/>
    </source>
</evidence>
<evidence type="ECO:0000259" key="6">
    <source>
        <dbReference type="PROSITE" id="PS50008"/>
    </source>
</evidence>
<dbReference type="PROSITE" id="PS50007">
    <property type="entry name" value="PIPLC_X_DOMAIN"/>
    <property type="match status" value="1"/>
</dbReference>
<dbReference type="InterPro" id="IPR001192">
    <property type="entry name" value="PI-PLC_fam"/>
</dbReference>
<dbReference type="GO" id="GO:0004435">
    <property type="term" value="F:phosphatidylinositol-4,5-bisphosphate phospholipase C activity"/>
    <property type="evidence" value="ECO:0007669"/>
    <property type="project" value="UniProtKB-EC"/>
</dbReference>
<evidence type="ECO:0000313" key="7">
    <source>
        <dbReference type="EMBL" id="QHS79400.1"/>
    </source>
</evidence>
<name>A0A6C0AIW2_9ZZZZ</name>
<organism evidence="7">
    <name type="scientific">viral metagenome</name>
    <dbReference type="NCBI Taxonomy" id="1070528"/>
    <lineage>
        <taxon>unclassified sequences</taxon>
        <taxon>metagenomes</taxon>
        <taxon>organismal metagenomes</taxon>
    </lineage>
</organism>
<keyword evidence="2" id="KW-0378">Hydrolase</keyword>
<dbReference type="PANTHER" id="PTHR10336:SF36">
    <property type="entry name" value="1-PHOSPHATIDYLINOSITOL 4,5-BISPHOSPHATE PHOSPHODIESTERASE BETA-4"/>
    <property type="match status" value="1"/>
</dbReference>
<accession>A0A6C0AIW2</accession>
<evidence type="ECO:0000256" key="5">
    <source>
        <dbReference type="SAM" id="Phobius"/>
    </source>
</evidence>
<dbReference type="PANTHER" id="PTHR10336">
    <property type="entry name" value="PHOSPHOINOSITIDE-SPECIFIC PHOSPHOLIPASE C FAMILY PROTEIN"/>
    <property type="match status" value="1"/>
</dbReference>
<dbReference type="SMART" id="SM00149">
    <property type="entry name" value="PLCYc"/>
    <property type="match status" value="1"/>
</dbReference>